<evidence type="ECO:0000313" key="1">
    <source>
        <dbReference type="EMBL" id="KAF6509377.1"/>
    </source>
</evidence>
<proteinExistence type="predicted"/>
<dbReference type="Proteomes" id="UP000773850">
    <property type="component" value="Unassembled WGS sequence"/>
</dbReference>
<gene>
    <name evidence="1" type="ORF">GS8_3290</name>
</gene>
<accession>A0ABQ7HB14</accession>
<comment type="caution">
    <text evidence="1">The sequence shown here is derived from an EMBL/GenBank/DDBJ whole genome shotgun (WGS) entry which is preliminary data.</text>
</comment>
<organism evidence="1 2">
    <name type="scientific">Geobacillus stearothermophilus</name>
    <name type="common">Bacillus stearothermophilus</name>
    <dbReference type="NCBI Taxonomy" id="1422"/>
    <lineage>
        <taxon>Bacteria</taxon>
        <taxon>Bacillati</taxon>
        <taxon>Bacillota</taxon>
        <taxon>Bacilli</taxon>
        <taxon>Bacillales</taxon>
        <taxon>Anoxybacillaceae</taxon>
        <taxon>Geobacillus</taxon>
    </lineage>
</organism>
<keyword evidence="2" id="KW-1185">Reference proteome</keyword>
<reference evidence="1 2" key="1">
    <citation type="submission" date="2016-03" db="EMBL/GenBank/DDBJ databases">
        <title>Spore heat resistance.</title>
        <authorList>
            <person name="Boekhorst J."/>
            <person name="Berendsen E.M."/>
            <person name="Wells-Bennik M.H."/>
            <person name="Kuipers O.P."/>
        </authorList>
    </citation>
    <scope>NUCLEOTIDE SEQUENCE [LARGE SCALE GENOMIC DNA]</scope>
    <source>
        <strain evidence="1 2">GS8</strain>
    </source>
</reference>
<sequence length="43" mass="5001">MTDSLCNKHLTYQNGDAILIKPLRCGKKKQKRVLTKKRKDDTL</sequence>
<protein>
    <submittedName>
        <fullName evidence="1">Uncharacterized protein</fullName>
    </submittedName>
</protein>
<name>A0ABQ7HB14_GEOSE</name>
<evidence type="ECO:0000313" key="2">
    <source>
        <dbReference type="Proteomes" id="UP000773850"/>
    </source>
</evidence>
<dbReference type="EMBL" id="LUCS01000036">
    <property type="protein sequence ID" value="KAF6509377.1"/>
    <property type="molecule type" value="Genomic_DNA"/>
</dbReference>